<dbReference type="AlphaFoldDB" id="A0A2M7SAZ2"/>
<dbReference type="Proteomes" id="UP000229307">
    <property type="component" value="Unassembled WGS sequence"/>
</dbReference>
<dbReference type="Pfam" id="PF01478">
    <property type="entry name" value="Peptidase_A24"/>
    <property type="match status" value="1"/>
</dbReference>
<feature type="transmembrane region" description="Helical" evidence="7">
    <location>
        <begin position="140"/>
        <end position="169"/>
    </location>
</feature>
<feature type="transmembrane region" description="Helical" evidence="7">
    <location>
        <begin position="7"/>
        <end position="27"/>
    </location>
</feature>
<name>A0A2M7SAZ2_9BACT</name>
<evidence type="ECO:0000256" key="6">
    <source>
        <dbReference type="ARBA" id="ARBA00023136"/>
    </source>
</evidence>
<evidence type="ECO:0000313" key="10">
    <source>
        <dbReference type="EMBL" id="PIZ16678.1"/>
    </source>
</evidence>
<evidence type="ECO:0000256" key="5">
    <source>
        <dbReference type="ARBA" id="ARBA00022989"/>
    </source>
</evidence>
<evidence type="ECO:0000256" key="3">
    <source>
        <dbReference type="ARBA" id="ARBA00022475"/>
    </source>
</evidence>
<evidence type="ECO:0000256" key="4">
    <source>
        <dbReference type="ARBA" id="ARBA00022692"/>
    </source>
</evidence>
<keyword evidence="3" id="KW-1003">Cell membrane</keyword>
<evidence type="ECO:0000256" key="7">
    <source>
        <dbReference type="SAM" id="Phobius"/>
    </source>
</evidence>
<protein>
    <submittedName>
        <fullName evidence="10">Prepilin peptidase</fullName>
    </submittedName>
</protein>
<feature type="transmembrane region" description="Helical" evidence="7">
    <location>
        <begin position="102"/>
        <end position="120"/>
    </location>
</feature>
<sequence length="256" mass="28236">MNILYGVIVFVFGLTIGSFLNVCIYRMPRGESIVSPGSHCPDCNHPLGVWDLIPLISFIALGMKCRYCKKEISPRYFFVELGTGVMFLAVFARFFIYENNPLAFVSYLVLCSALIVITFIDLEHKIIPDKITYPGMIAGIFISIFTRSFLPSVLGLLIGGGILLFIVVVSRGGMGGGDVKLAAMLGAFLGWKLIFLNLFLAFLLGGIAAVILLIMKKKGRKDYIPFGPYLAIAGMITVFWGDRLLSIFLPFLAQTH</sequence>
<dbReference type="GO" id="GO:0004190">
    <property type="term" value="F:aspartic-type endopeptidase activity"/>
    <property type="evidence" value="ECO:0007669"/>
    <property type="project" value="InterPro"/>
</dbReference>
<feature type="domain" description="Prepilin type IV endopeptidase peptidase" evidence="8">
    <location>
        <begin position="108"/>
        <end position="209"/>
    </location>
</feature>
<feature type="domain" description="Prepilin peptidase A24 N-terminal" evidence="9">
    <location>
        <begin position="11"/>
        <end position="94"/>
    </location>
</feature>
<dbReference type="GO" id="GO:0006465">
    <property type="term" value="P:signal peptide processing"/>
    <property type="evidence" value="ECO:0007669"/>
    <property type="project" value="TreeGrafter"/>
</dbReference>
<dbReference type="Pfam" id="PF06750">
    <property type="entry name" value="A24_N_bact"/>
    <property type="match status" value="1"/>
</dbReference>
<dbReference type="InterPro" id="IPR000045">
    <property type="entry name" value="Prepilin_IV_endopep_pep"/>
</dbReference>
<dbReference type="InterPro" id="IPR010627">
    <property type="entry name" value="Prepilin_pept_A24_N"/>
</dbReference>
<comment type="caution">
    <text evidence="10">The sequence shown here is derived from an EMBL/GenBank/DDBJ whole genome shotgun (WGS) entry which is preliminary data.</text>
</comment>
<keyword evidence="5 7" id="KW-1133">Transmembrane helix</keyword>
<comment type="similarity">
    <text evidence="2">Belongs to the peptidase A24 family.</text>
</comment>
<keyword evidence="6 7" id="KW-0472">Membrane</keyword>
<comment type="subcellular location">
    <subcellularLocation>
        <location evidence="1">Cell membrane</location>
        <topology evidence="1">Multi-pass membrane protein</topology>
    </subcellularLocation>
</comment>
<evidence type="ECO:0000259" key="8">
    <source>
        <dbReference type="Pfam" id="PF01478"/>
    </source>
</evidence>
<reference evidence="11" key="1">
    <citation type="submission" date="2017-09" db="EMBL/GenBank/DDBJ databases">
        <title>Depth-based differentiation of microbial function through sediment-hosted aquifers and enrichment of novel symbionts in the deep terrestrial subsurface.</title>
        <authorList>
            <person name="Probst A.J."/>
            <person name="Ladd B."/>
            <person name="Jarett J.K."/>
            <person name="Geller-Mcgrath D.E."/>
            <person name="Sieber C.M.K."/>
            <person name="Emerson J.B."/>
            <person name="Anantharaman K."/>
            <person name="Thomas B.C."/>
            <person name="Malmstrom R."/>
            <person name="Stieglmeier M."/>
            <person name="Klingl A."/>
            <person name="Woyke T."/>
            <person name="Ryan C.M."/>
            <person name="Banfield J.F."/>
        </authorList>
    </citation>
    <scope>NUCLEOTIDE SEQUENCE [LARGE SCALE GENOMIC DNA]</scope>
</reference>
<dbReference type="GO" id="GO:0005886">
    <property type="term" value="C:plasma membrane"/>
    <property type="evidence" value="ECO:0007669"/>
    <property type="project" value="UniProtKB-SubCell"/>
</dbReference>
<accession>A0A2M7SAZ2</accession>
<evidence type="ECO:0000259" key="9">
    <source>
        <dbReference type="Pfam" id="PF06750"/>
    </source>
</evidence>
<evidence type="ECO:0000313" key="11">
    <source>
        <dbReference type="Proteomes" id="UP000229307"/>
    </source>
</evidence>
<feature type="transmembrane region" description="Helical" evidence="7">
    <location>
        <begin position="47"/>
        <end position="65"/>
    </location>
</feature>
<feature type="transmembrane region" description="Helical" evidence="7">
    <location>
        <begin position="226"/>
        <end position="253"/>
    </location>
</feature>
<dbReference type="PANTHER" id="PTHR30487:SF0">
    <property type="entry name" value="PREPILIN LEADER PEPTIDASE_N-METHYLTRANSFERASE-RELATED"/>
    <property type="match status" value="1"/>
</dbReference>
<dbReference type="PANTHER" id="PTHR30487">
    <property type="entry name" value="TYPE 4 PREPILIN-LIKE PROTEINS LEADER PEPTIDE-PROCESSING ENZYME"/>
    <property type="match status" value="1"/>
</dbReference>
<gene>
    <name evidence="10" type="ORF">COY52_06445</name>
</gene>
<proteinExistence type="inferred from homology"/>
<keyword evidence="4 7" id="KW-0812">Transmembrane</keyword>
<dbReference type="Gene3D" id="1.20.120.1220">
    <property type="match status" value="1"/>
</dbReference>
<organism evidence="10 11">
    <name type="scientific">Candidatus Desantisbacteria bacterium CG_4_10_14_0_8_um_filter_48_22</name>
    <dbReference type="NCBI Taxonomy" id="1974543"/>
    <lineage>
        <taxon>Bacteria</taxon>
        <taxon>Candidatus Desantisiibacteriota</taxon>
    </lineage>
</organism>
<evidence type="ECO:0000256" key="2">
    <source>
        <dbReference type="ARBA" id="ARBA00005801"/>
    </source>
</evidence>
<feature type="transmembrane region" description="Helical" evidence="7">
    <location>
        <begin position="77"/>
        <end position="96"/>
    </location>
</feature>
<dbReference type="EMBL" id="PFMR01000171">
    <property type="protein sequence ID" value="PIZ16678.1"/>
    <property type="molecule type" value="Genomic_DNA"/>
</dbReference>
<dbReference type="InterPro" id="IPR050882">
    <property type="entry name" value="Prepilin_peptidase/N-MTase"/>
</dbReference>
<evidence type="ECO:0000256" key="1">
    <source>
        <dbReference type="ARBA" id="ARBA00004651"/>
    </source>
</evidence>
<feature type="transmembrane region" description="Helical" evidence="7">
    <location>
        <begin position="189"/>
        <end position="214"/>
    </location>
</feature>